<keyword evidence="8 10" id="KW-0012">Acyltransferase</keyword>
<dbReference type="InterPro" id="IPR001594">
    <property type="entry name" value="Palmitoyltrfase_DHHC"/>
</dbReference>
<evidence type="ECO:0000256" key="4">
    <source>
        <dbReference type="ARBA" id="ARBA00022989"/>
    </source>
</evidence>
<dbReference type="STRING" id="646526.A0A1W0E6P8"/>
<evidence type="ECO:0000259" key="11">
    <source>
        <dbReference type="Pfam" id="PF01529"/>
    </source>
</evidence>
<evidence type="ECO:0000256" key="5">
    <source>
        <dbReference type="ARBA" id="ARBA00023136"/>
    </source>
</evidence>
<feature type="transmembrane region" description="Helical" evidence="10">
    <location>
        <begin position="160"/>
        <end position="182"/>
    </location>
</feature>
<evidence type="ECO:0000256" key="7">
    <source>
        <dbReference type="ARBA" id="ARBA00023288"/>
    </source>
</evidence>
<dbReference type="EMBL" id="MNPJ01000016">
    <property type="protein sequence ID" value="OQS54849.1"/>
    <property type="molecule type" value="Genomic_DNA"/>
</dbReference>
<keyword evidence="3 10" id="KW-0812">Transmembrane</keyword>
<evidence type="ECO:0000256" key="10">
    <source>
        <dbReference type="RuleBase" id="RU079119"/>
    </source>
</evidence>
<evidence type="ECO:0000256" key="8">
    <source>
        <dbReference type="ARBA" id="ARBA00023315"/>
    </source>
</evidence>
<accession>A0A1W0E6P8</accession>
<dbReference type="AlphaFoldDB" id="A0A1W0E6P8"/>
<keyword evidence="13" id="KW-1185">Reference proteome</keyword>
<keyword evidence="5 10" id="KW-0472">Membrane</keyword>
<evidence type="ECO:0000313" key="12">
    <source>
        <dbReference type="EMBL" id="OQS54849.1"/>
    </source>
</evidence>
<feature type="transmembrane region" description="Helical" evidence="10">
    <location>
        <begin position="41"/>
        <end position="58"/>
    </location>
</feature>
<name>A0A1W0E6P8_9MICR</name>
<dbReference type="PANTHER" id="PTHR12246">
    <property type="entry name" value="PALMITOYLTRANSFERASE ZDHHC16"/>
    <property type="match status" value="1"/>
</dbReference>
<protein>
    <recommendedName>
        <fullName evidence="10">Palmitoyltransferase</fullName>
        <ecNumber evidence="10">2.3.1.225</ecNumber>
    </recommendedName>
</protein>
<evidence type="ECO:0000256" key="1">
    <source>
        <dbReference type="ARBA" id="ARBA00004141"/>
    </source>
</evidence>
<feature type="transmembrane region" description="Helical" evidence="10">
    <location>
        <begin position="12"/>
        <end position="35"/>
    </location>
</feature>
<keyword evidence="4 10" id="KW-1133">Transmembrane helix</keyword>
<dbReference type="PROSITE" id="PS50216">
    <property type="entry name" value="DHHC"/>
    <property type="match status" value="1"/>
</dbReference>
<dbReference type="EC" id="2.3.1.225" evidence="10"/>
<comment type="caution">
    <text evidence="12">The sequence shown here is derived from an EMBL/GenBank/DDBJ whole genome shotgun (WGS) entry which is preliminary data.</text>
</comment>
<comment type="catalytic activity">
    <reaction evidence="9 10">
        <text>L-cysteinyl-[protein] + hexadecanoyl-CoA = S-hexadecanoyl-L-cysteinyl-[protein] + CoA</text>
        <dbReference type="Rhea" id="RHEA:36683"/>
        <dbReference type="Rhea" id="RHEA-COMP:10131"/>
        <dbReference type="Rhea" id="RHEA-COMP:11032"/>
        <dbReference type="ChEBI" id="CHEBI:29950"/>
        <dbReference type="ChEBI" id="CHEBI:57287"/>
        <dbReference type="ChEBI" id="CHEBI:57379"/>
        <dbReference type="ChEBI" id="CHEBI:74151"/>
        <dbReference type="EC" id="2.3.1.225"/>
    </reaction>
</comment>
<dbReference type="GO" id="GO:0019706">
    <property type="term" value="F:protein-cysteine S-palmitoyltransferase activity"/>
    <property type="evidence" value="ECO:0007669"/>
    <property type="project" value="UniProtKB-EC"/>
</dbReference>
<sequence>MGYKIEIVKELATLFKFALYPLIELYGYFVFVGLFCLQKTSLNAAVIICLFILYHILLTNKMVYFMQLYIKGGSSTQELFPHTRDAPKNTTYEHINPFVKQNILEKNIKKSQFCELCQAFKPPRCHHCSKCNRCLLKFDHHCYLLDACIGFHNYKFFIQFLNFNVFGGLLFLITIGIDLAFVRKFKGIFVNYIIGLILQFIVTFLSAIFLIFHLRLASRNETTIEYFALNAYIKGDHSFIHVFQEGPIKNFIESKDRWVLNPYNLGIKENLKEVFGDTFFEWFSPIFTSKGNGIKFKTNDYSPSDSEEI</sequence>
<dbReference type="VEuPathDB" id="MicrosporidiaDB:EHP00_203"/>
<reference evidence="12 13" key="1">
    <citation type="journal article" date="2017" name="Environ. Microbiol.">
        <title>Decay of the glycolytic pathway and adaptation to intranuclear parasitism within Enterocytozoonidae microsporidia.</title>
        <authorList>
            <person name="Wiredu Boakye D."/>
            <person name="Jaroenlak P."/>
            <person name="Prachumwat A."/>
            <person name="Williams T.A."/>
            <person name="Bateman K.S."/>
            <person name="Itsathitphaisarn O."/>
            <person name="Sritunyalucksana K."/>
            <person name="Paszkiewicz K.H."/>
            <person name="Moore K.A."/>
            <person name="Stentiford G.D."/>
            <person name="Williams B.A."/>
        </authorList>
    </citation>
    <scope>NUCLEOTIDE SEQUENCE [LARGE SCALE GENOMIC DNA]</scope>
    <source>
        <strain evidence="12 13">TH1</strain>
    </source>
</reference>
<comment type="subcellular location">
    <subcellularLocation>
        <location evidence="1">Membrane</location>
        <topology evidence="1">Multi-pass membrane protein</topology>
    </subcellularLocation>
</comment>
<evidence type="ECO:0000256" key="6">
    <source>
        <dbReference type="ARBA" id="ARBA00023139"/>
    </source>
</evidence>
<dbReference type="Pfam" id="PF01529">
    <property type="entry name" value="DHHC"/>
    <property type="match status" value="1"/>
</dbReference>
<evidence type="ECO:0000256" key="2">
    <source>
        <dbReference type="ARBA" id="ARBA00022679"/>
    </source>
</evidence>
<dbReference type="OrthoDB" id="9909019at2759"/>
<keyword evidence="6" id="KW-0564">Palmitate</keyword>
<organism evidence="12 13">
    <name type="scientific">Ecytonucleospora hepatopenaei</name>
    <dbReference type="NCBI Taxonomy" id="646526"/>
    <lineage>
        <taxon>Eukaryota</taxon>
        <taxon>Fungi</taxon>
        <taxon>Fungi incertae sedis</taxon>
        <taxon>Microsporidia</taxon>
        <taxon>Enterocytozoonidae</taxon>
        <taxon>Ecytonucleospora</taxon>
    </lineage>
</organism>
<evidence type="ECO:0000256" key="9">
    <source>
        <dbReference type="ARBA" id="ARBA00048048"/>
    </source>
</evidence>
<evidence type="ECO:0000256" key="3">
    <source>
        <dbReference type="ARBA" id="ARBA00022692"/>
    </source>
</evidence>
<dbReference type="Proteomes" id="UP000192758">
    <property type="component" value="Unassembled WGS sequence"/>
</dbReference>
<feature type="domain" description="Palmitoyltransferase DHHC" evidence="11">
    <location>
        <begin position="109"/>
        <end position="227"/>
    </location>
</feature>
<keyword evidence="2 10" id="KW-0808">Transferase</keyword>
<feature type="transmembrane region" description="Helical" evidence="10">
    <location>
        <begin position="188"/>
        <end position="212"/>
    </location>
</feature>
<proteinExistence type="inferred from homology"/>
<keyword evidence="7" id="KW-0449">Lipoprotein</keyword>
<gene>
    <name evidence="12" type="primary">zdhhc15</name>
    <name evidence="12" type="ORF">EHP00_203</name>
</gene>
<evidence type="ECO:0000313" key="13">
    <source>
        <dbReference type="Proteomes" id="UP000192758"/>
    </source>
</evidence>
<dbReference type="GO" id="GO:0016020">
    <property type="term" value="C:membrane"/>
    <property type="evidence" value="ECO:0007669"/>
    <property type="project" value="UniProtKB-SubCell"/>
</dbReference>
<dbReference type="InterPro" id="IPR039859">
    <property type="entry name" value="PFA4/ZDH16/20/ERF2-like"/>
</dbReference>
<comment type="domain">
    <text evidence="10">The DHHC domain is required for palmitoyltransferase activity.</text>
</comment>
<comment type="similarity">
    <text evidence="10">Belongs to the DHHC palmitoyltransferase family.</text>
</comment>